<dbReference type="Proteomes" id="UP001296969">
    <property type="component" value="Unassembled WGS sequence"/>
</dbReference>
<evidence type="ECO:0000313" key="4">
    <source>
        <dbReference type="Proteomes" id="UP000807542"/>
    </source>
</evidence>
<accession>A0A9D7FWH6</accession>
<evidence type="ECO:0000313" key="5">
    <source>
        <dbReference type="Proteomes" id="UP001296969"/>
    </source>
</evidence>
<name>A0A9D7FWH6_9GAMM</name>
<dbReference type="EMBL" id="JADRCP010000007">
    <property type="protein sequence ID" value="MBK5178144.1"/>
    <property type="molecule type" value="Genomic_DNA"/>
</dbReference>
<gene>
    <name evidence="3" type="ORF">I2492_17635</name>
    <name evidence="2" type="ORF">I2493_17630</name>
</gene>
<organism evidence="3 4">
    <name type="scientific">Limnobaculum xujianqingii</name>
    <dbReference type="NCBI Taxonomy" id="2738837"/>
    <lineage>
        <taxon>Bacteria</taxon>
        <taxon>Pseudomonadati</taxon>
        <taxon>Pseudomonadota</taxon>
        <taxon>Gammaproteobacteria</taxon>
        <taxon>Enterobacterales</taxon>
        <taxon>Budviciaceae</taxon>
        <taxon>Limnobaculum</taxon>
    </lineage>
</organism>
<sequence length="250" mass="28813">MRQILLVIFSLFIFSANAEEMEHKANMMTTPESTWKKGDKVAEYLISLDNGFFEIDRQFLGMTKEGFYLVQDFYQKDGRKFTDPFLLKTQQGIPQDWMEFMDLSPGVLSGDYFQYHADGSKMVEIKSTGLNSYQKKSWYNNGQLQSQVSYENGKQEGMFTFWHANGKKLREGELLHGKHNGVWKSWHENGVSGTEVRYINGVLDGETFGWHENGQKYHQGMYRNGNAVGMSYIWDQDGNLVEEKDNGGAI</sequence>
<dbReference type="SUPFAM" id="SSF82185">
    <property type="entry name" value="Histone H3 K4-specific methyltransferase SET7/9 N-terminal domain"/>
    <property type="match status" value="1"/>
</dbReference>
<keyword evidence="1" id="KW-0732">Signal</keyword>
<evidence type="ECO:0000256" key="1">
    <source>
        <dbReference type="SAM" id="SignalP"/>
    </source>
</evidence>
<keyword evidence="5" id="KW-1185">Reference proteome</keyword>
<dbReference type="Pfam" id="PF07661">
    <property type="entry name" value="MORN_2"/>
    <property type="match status" value="2"/>
</dbReference>
<protein>
    <submittedName>
        <fullName evidence="3">Toxin-antitoxin system YwqK family antitoxin</fullName>
    </submittedName>
</protein>
<dbReference type="Proteomes" id="UP000807542">
    <property type="component" value="Unassembled WGS sequence"/>
</dbReference>
<feature type="chain" id="PRO_5038670734" evidence="1">
    <location>
        <begin position="19"/>
        <end position="250"/>
    </location>
</feature>
<proteinExistence type="predicted"/>
<dbReference type="EMBL" id="JADRCQ010000007">
    <property type="protein sequence ID" value="MBK5074834.1"/>
    <property type="molecule type" value="Genomic_DNA"/>
</dbReference>
<evidence type="ECO:0000313" key="3">
    <source>
        <dbReference type="EMBL" id="MBK5178144.1"/>
    </source>
</evidence>
<dbReference type="Gene3D" id="3.90.930.1">
    <property type="match status" value="1"/>
</dbReference>
<dbReference type="AlphaFoldDB" id="A0A9D7FWH6"/>
<reference evidence="3 5" key="1">
    <citation type="submission" date="2020-11" db="EMBL/GenBank/DDBJ databases">
        <title>Insectihabitans protaetiae gen. nov. sp. nov. and Insectihabitans allomyrinae sp. nov., isolated from larvae of Protaetia brevitarsis seulensis and Allomyrina dichotoma, respectively.</title>
        <authorList>
            <person name="Lee S.D."/>
            <person name="Byeon Y.-S."/>
            <person name="Kim S.-M."/>
            <person name="Yang H.L."/>
            <person name="Kim I.S."/>
        </authorList>
    </citation>
    <scope>NUCLEOTIDE SEQUENCE</scope>
    <source>
        <strain evidence="3">CWB-B4</strain>
        <strain evidence="2 5">CWB-B43</strain>
    </source>
</reference>
<comment type="caution">
    <text evidence="3">The sequence shown here is derived from an EMBL/GenBank/DDBJ whole genome shotgun (WGS) entry which is preliminary data.</text>
</comment>
<evidence type="ECO:0000313" key="2">
    <source>
        <dbReference type="EMBL" id="MBK5074834.1"/>
    </source>
</evidence>
<dbReference type="RefSeq" id="WP_228399274.1">
    <property type="nucleotide sequence ID" value="NZ_JADRCP010000007.1"/>
</dbReference>
<feature type="signal peptide" evidence="1">
    <location>
        <begin position="1"/>
        <end position="18"/>
    </location>
</feature>
<dbReference type="InterPro" id="IPR011652">
    <property type="entry name" value="MORN_2"/>
</dbReference>